<evidence type="ECO:0000313" key="9">
    <source>
        <dbReference type="Proteomes" id="UP000823894"/>
    </source>
</evidence>
<feature type="domain" description="Radical SAM core" evidence="7">
    <location>
        <begin position="22"/>
        <end position="272"/>
    </location>
</feature>
<dbReference type="Pfam" id="PF16199">
    <property type="entry name" value="Radical_SAM_C"/>
    <property type="match status" value="1"/>
</dbReference>
<dbReference type="GO" id="GO:0003824">
    <property type="term" value="F:catalytic activity"/>
    <property type="evidence" value="ECO:0007669"/>
    <property type="project" value="InterPro"/>
</dbReference>
<dbReference type="InterPro" id="IPR023404">
    <property type="entry name" value="rSAM_horseshoe"/>
</dbReference>
<dbReference type="SFLD" id="SFLDG01091">
    <property type="entry name" value="uncharacterized_CHP01210-like"/>
    <property type="match status" value="1"/>
</dbReference>
<dbReference type="InterPro" id="IPR058240">
    <property type="entry name" value="rSAM_sf"/>
</dbReference>
<dbReference type="Proteomes" id="UP000823894">
    <property type="component" value="Unassembled WGS sequence"/>
</dbReference>
<evidence type="ECO:0000256" key="2">
    <source>
        <dbReference type="ARBA" id="ARBA00022485"/>
    </source>
</evidence>
<dbReference type="Pfam" id="PF04055">
    <property type="entry name" value="Radical_SAM"/>
    <property type="match status" value="1"/>
</dbReference>
<keyword evidence="6" id="KW-0411">Iron-sulfur</keyword>
<dbReference type="AlphaFoldDB" id="A0A9D2SX97"/>
<dbReference type="PROSITE" id="PS51918">
    <property type="entry name" value="RADICAL_SAM"/>
    <property type="match status" value="1"/>
</dbReference>
<evidence type="ECO:0000256" key="1">
    <source>
        <dbReference type="ARBA" id="ARBA00001966"/>
    </source>
</evidence>
<evidence type="ECO:0000259" key="7">
    <source>
        <dbReference type="PROSITE" id="PS51918"/>
    </source>
</evidence>
<dbReference type="InterPro" id="IPR005911">
    <property type="entry name" value="YhcC-like"/>
</dbReference>
<evidence type="ECO:0000256" key="6">
    <source>
        <dbReference type="ARBA" id="ARBA00023014"/>
    </source>
</evidence>
<dbReference type="PANTHER" id="PTHR11135:SF1">
    <property type="entry name" value="PROTEIN YHCC"/>
    <property type="match status" value="1"/>
</dbReference>
<keyword evidence="3" id="KW-0949">S-adenosyl-L-methionine</keyword>
<evidence type="ECO:0000256" key="4">
    <source>
        <dbReference type="ARBA" id="ARBA00022723"/>
    </source>
</evidence>
<dbReference type="EMBL" id="DWWK01000082">
    <property type="protein sequence ID" value="HJC38517.1"/>
    <property type="molecule type" value="Genomic_DNA"/>
</dbReference>
<dbReference type="SFLD" id="SFLDS00029">
    <property type="entry name" value="Radical_SAM"/>
    <property type="match status" value="1"/>
</dbReference>
<gene>
    <name evidence="8" type="ORF">H9757_05585</name>
</gene>
<keyword evidence="5" id="KW-0408">Iron</keyword>
<reference evidence="8" key="1">
    <citation type="journal article" date="2021" name="PeerJ">
        <title>Extensive microbial diversity within the chicken gut microbiome revealed by metagenomics and culture.</title>
        <authorList>
            <person name="Gilroy R."/>
            <person name="Ravi A."/>
            <person name="Getino M."/>
            <person name="Pursley I."/>
            <person name="Horton D.L."/>
            <person name="Alikhan N.F."/>
            <person name="Baker D."/>
            <person name="Gharbi K."/>
            <person name="Hall N."/>
            <person name="Watson M."/>
            <person name="Adriaenssens E.M."/>
            <person name="Foster-Nyarko E."/>
            <person name="Jarju S."/>
            <person name="Secka A."/>
            <person name="Antonio M."/>
            <person name="Oren A."/>
            <person name="Chaudhuri R.R."/>
            <person name="La Ragione R."/>
            <person name="Hildebrand F."/>
            <person name="Pallen M.J."/>
        </authorList>
    </citation>
    <scope>NUCLEOTIDE SEQUENCE</scope>
    <source>
        <strain evidence="8">ChiGjej1B1-1692</strain>
    </source>
</reference>
<dbReference type="InterPro" id="IPR032432">
    <property type="entry name" value="Radical_SAM_C"/>
</dbReference>
<dbReference type="GO" id="GO:0046872">
    <property type="term" value="F:metal ion binding"/>
    <property type="evidence" value="ECO:0007669"/>
    <property type="project" value="UniProtKB-KW"/>
</dbReference>
<dbReference type="GO" id="GO:0051539">
    <property type="term" value="F:4 iron, 4 sulfur cluster binding"/>
    <property type="evidence" value="ECO:0007669"/>
    <property type="project" value="UniProtKB-KW"/>
</dbReference>
<comment type="caution">
    <text evidence="8">The sequence shown here is derived from an EMBL/GenBank/DDBJ whole genome shotgun (WGS) entry which is preliminary data.</text>
</comment>
<accession>A0A9D2SX97</accession>
<dbReference type="NCBIfam" id="TIGR01212">
    <property type="entry name" value="TIGR01212 family radical SAM protein"/>
    <property type="match status" value="1"/>
</dbReference>
<dbReference type="Gene3D" id="3.80.30.20">
    <property type="entry name" value="tm_1862 like domain"/>
    <property type="match status" value="1"/>
</dbReference>
<comment type="cofactor">
    <cofactor evidence="1">
        <name>[4Fe-4S] cluster</name>
        <dbReference type="ChEBI" id="CHEBI:49883"/>
    </cofactor>
</comment>
<dbReference type="SFLD" id="SFLDG01086">
    <property type="entry name" value="elongater_protein-like"/>
    <property type="match status" value="1"/>
</dbReference>
<dbReference type="InterPro" id="IPR007197">
    <property type="entry name" value="rSAM"/>
</dbReference>
<proteinExistence type="predicted"/>
<name>A0A9D2SX97_9FIRM</name>
<evidence type="ECO:0000256" key="3">
    <source>
        <dbReference type="ARBA" id="ARBA00022691"/>
    </source>
</evidence>
<organism evidence="8 9">
    <name type="scientific">Candidatus Mediterraneibacter faecigallinarum</name>
    <dbReference type="NCBI Taxonomy" id="2838669"/>
    <lineage>
        <taxon>Bacteria</taxon>
        <taxon>Bacillati</taxon>
        <taxon>Bacillota</taxon>
        <taxon>Clostridia</taxon>
        <taxon>Lachnospirales</taxon>
        <taxon>Lachnospiraceae</taxon>
        <taxon>Mediterraneibacter</taxon>
    </lineage>
</organism>
<dbReference type="SUPFAM" id="SSF102114">
    <property type="entry name" value="Radical SAM enzymes"/>
    <property type="match status" value="1"/>
</dbReference>
<protein>
    <submittedName>
        <fullName evidence="8">TIGR01212 family radical SAM protein</fullName>
    </submittedName>
</protein>
<reference evidence="8" key="2">
    <citation type="submission" date="2021-04" db="EMBL/GenBank/DDBJ databases">
        <authorList>
            <person name="Gilroy R."/>
        </authorList>
    </citation>
    <scope>NUCLEOTIDE SEQUENCE</scope>
    <source>
        <strain evidence="8">ChiGjej1B1-1692</strain>
    </source>
</reference>
<keyword evidence="4" id="KW-0479">Metal-binding</keyword>
<dbReference type="PANTHER" id="PTHR11135">
    <property type="entry name" value="HISTONE ACETYLTRANSFERASE-RELATED"/>
    <property type="match status" value="1"/>
</dbReference>
<keyword evidence="2" id="KW-0004">4Fe-4S</keyword>
<evidence type="ECO:0000313" key="8">
    <source>
        <dbReference type="EMBL" id="HJC38517.1"/>
    </source>
</evidence>
<sequence>MDHRKLWDGRRWYALDAYLKNTFGEKVYKITLNGGMTCPNRDGHVGTGGCIFCSAKGSGDFAGSPALSISEQLARGKEAVRRKRPVRSFIAYFQAFTNTYAPVDYLESIFMEAIKDPDVKILSIATRPDCLGSDVLELLDRLNQIKPVWVELGLQTIHPETAEYIRRGYPLSVFDSAVRSLRSISISVIVHTILYLPGETEEMMLSTIDYLNRSDIQGIKLQLLHVLEGTDLAEEYARAPFHTPDLEEYITMVGKCISRLRPDIVIHRLTGDGPKDLLVAPLWTGAKRTVLNRLQQYLKQEDIEQGQDYSG</sequence>
<dbReference type="InterPro" id="IPR039661">
    <property type="entry name" value="ELP3"/>
</dbReference>
<dbReference type="InterPro" id="IPR006638">
    <property type="entry name" value="Elp3/MiaA/NifB-like_rSAM"/>
</dbReference>
<dbReference type="SMART" id="SM00729">
    <property type="entry name" value="Elp3"/>
    <property type="match status" value="1"/>
</dbReference>
<dbReference type="CDD" id="cd01335">
    <property type="entry name" value="Radical_SAM"/>
    <property type="match status" value="1"/>
</dbReference>
<evidence type="ECO:0000256" key="5">
    <source>
        <dbReference type="ARBA" id="ARBA00023004"/>
    </source>
</evidence>